<keyword evidence="2" id="KW-0255">Endonuclease</keyword>
<evidence type="ECO:0000259" key="1">
    <source>
        <dbReference type="Pfam" id="PF03161"/>
    </source>
</evidence>
<dbReference type="AlphaFoldDB" id="I3EAZ4"/>
<dbReference type="RefSeq" id="WP_003346439.1">
    <property type="nucleotide sequence ID" value="NZ_ADWW01000001.1"/>
</dbReference>
<organism evidence="2 3">
    <name type="scientific">Bacillus methanolicus (strain MGA3 / ATCC 53907)</name>
    <dbReference type="NCBI Taxonomy" id="796606"/>
    <lineage>
        <taxon>Bacteria</taxon>
        <taxon>Bacillati</taxon>
        <taxon>Bacillota</taxon>
        <taxon>Bacilli</taxon>
        <taxon>Bacillales</taxon>
        <taxon>Bacillaceae</taxon>
        <taxon>Bacillus</taxon>
    </lineage>
</organism>
<name>I3EAZ4_BACMM</name>
<proteinExistence type="predicted"/>
<keyword evidence="2" id="KW-0378">Hydrolase</keyword>
<dbReference type="InterPro" id="IPR004860">
    <property type="entry name" value="LAGLIDADG_dom"/>
</dbReference>
<keyword evidence="3" id="KW-1185">Reference proteome</keyword>
<dbReference type="KEGG" id="bmet:BMMGA3_14970"/>
<dbReference type="eggNOG" id="ENOG5033RXM">
    <property type="taxonomic scope" value="Bacteria"/>
</dbReference>
<evidence type="ECO:0000313" key="2">
    <source>
        <dbReference type="EMBL" id="AIE61351.1"/>
    </source>
</evidence>
<dbReference type="EMBL" id="CP007739">
    <property type="protein sequence ID" value="AIE61351.1"/>
    <property type="molecule type" value="Genomic_DNA"/>
</dbReference>
<reference evidence="2 3" key="1">
    <citation type="journal article" date="2015" name="BMC Genomics">
        <title>Transcriptome analysis of thermophilic methylotrophic Bacillus methanolicus MGA3 using RNA-sequencing provides detailed insights into its previously uncharted transcriptional landscape.</title>
        <authorList>
            <person name="Irla M."/>
            <person name="Neshat A."/>
            <person name="Brautaset T."/>
            <person name="Ruckert C."/>
            <person name="Kalinowski J."/>
            <person name="Wendisch V.F."/>
        </authorList>
    </citation>
    <scope>NUCLEOTIDE SEQUENCE [LARGE SCALE GENOMIC DNA]</scope>
    <source>
        <strain evidence="3">MGA3 / ATCC 53907</strain>
    </source>
</reference>
<sequence length="229" mass="26966">MEGIFNQFSINEINILIASIIADGEITKLCPGSRRKNNSYREHFGMEQKEYREWKESFFNGFLYIRPNSQYLVSKSDPLFTKLYPYFYCESGKKQIPKSLLSYCTHPLFLTVLYLDDGSLSITKRVNKKKRLIYLSPHIYLYLQNYPKNELAILQNHICNNFGFKFVLTKRKDGFGYVMKLTKVNESIKFLNLISEAAKECTGMEYKLDWEKRLLIETKKLNKISLGLR</sequence>
<dbReference type="Proteomes" id="UP000027602">
    <property type="component" value="Chromosome"/>
</dbReference>
<dbReference type="InterPro" id="IPR027434">
    <property type="entry name" value="Homing_endonucl"/>
</dbReference>
<dbReference type="STRING" id="796606.BMMGA3_14970"/>
<accession>I3EAZ4</accession>
<protein>
    <submittedName>
        <fullName evidence="2">LAGLIDADG DNA endonuclease</fullName>
    </submittedName>
</protein>
<dbReference type="GO" id="GO:0004519">
    <property type="term" value="F:endonuclease activity"/>
    <property type="evidence" value="ECO:0007669"/>
    <property type="project" value="UniProtKB-KW"/>
</dbReference>
<keyword evidence="2" id="KW-0540">Nuclease</keyword>
<dbReference type="HOGENOM" id="CLU_071060_0_0_9"/>
<dbReference type="Pfam" id="PF03161">
    <property type="entry name" value="LAGLIDADG_2"/>
    <property type="match status" value="1"/>
</dbReference>
<dbReference type="Gene3D" id="3.10.28.10">
    <property type="entry name" value="Homing endonucleases"/>
    <property type="match status" value="1"/>
</dbReference>
<dbReference type="SUPFAM" id="SSF55608">
    <property type="entry name" value="Homing endonucleases"/>
    <property type="match status" value="1"/>
</dbReference>
<evidence type="ECO:0000313" key="3">
    <source>
        <dbReference type="Proteomes" id="UP000027602"/>
    </source>
</evidence>
<gene>
    <name evidence="2" type="ORF">BMMGA3_14970</name>
</gene>
<feature type="domain" description="Homing endonuclease LAGLIDADG" evidence="1">
    <location>
        <begin position="14"/>
        <end position="183"/>
    </location>
</feature>